<evidence type="ECO:0000313" key="15">
    <source>
        <dbReference type="Proteomes" id="UP001066276"/>
    </source>
</evidence>
<dbReference type="PANTHER" id="PTHR23235:SF152">
    <property type="entry name" value="SI:DKEY-210J14.3"/>
    <property type="match status" value="1"/>
</dbReference>
<name>A0AAV7SUK7_PLEWA</name>
<evidence type="ECO:0000256" key="5">
    <source>
        <dbReference type="ARBA" id="ARBA00022771"/>
    </source>
</evidence>
<comment type="caution">
    <text evidence="14">The sequence shown here is derived from an EMBL/GenBank/DDBJ whole genome shotgun (WGS) entry which is preliminary data.</text>
</comment>
<dbReference type="InterPro" id="IPR013087">
    <property type="entry name" value="Znf_C2H2_type"/>
</dbReference>
<keyword evidence="3" id="KW-0479">Metal-binding</keyword>
<gene>
    <name evidence="14" type="ORF">NDU88_008196</name>
</gene>
<evidence type="ECO:0000256" key="12">
    <source>
        <dbReference type="SAM" id="MobiDB-lite"/>
    </source>
</evidence>
<dbReference type="GO" id="GO:0008270">
    <property type="term" value="F:zinc ion binding"/>
    <property type="evidence" value="ECO:0007669"/>
    <property type="project" value="UniProtKB-KW"/>
</dbReference>
<dbReference type="FunFam" id="3.30.160.60:FF:001498">
    <property type="entry name" value="Zinc finger protein 404"/>
    <property type="match status" value="1"/>
</dbReference>
<evidence type="ECO:0000256" key="10">
    <source>
        <dbReference type="ARBA" id="ARBA00023242"/>
    </source>
</evidence>
<evidence type="ECO:0000313" key="14">
    <source>
        <dbReference type="EMBL" id="KAJ1167808.1"/>
    </source>
</evidence>
<reference evidence="14" key="1">
    <citation type="journal article" date="2022" name="bioRxiv">
        <title>Sequencing and chromosome-scale assembly of the giantPleurodeles waltlgenome.</title>
        <authorList>
            <person name="Brown T."/>
            <person name="Elewa A."/>
            <person name="Iarovenko S."/>
            <person name="Subramanian E."/>
            <person name="Araus A.J."/>
            <person name="Petzold A."/>
            <person name="Susuki M."/>
            <person name="Suzuki K.-i.T."/>
            <person name="Hayashi T."/>
            <person name="Toyoda A."/>
            <person name="Oliveira C."/>
            <person name="Osipova E."/>
            <person name="Leigh N.D."/>
            <person name="Simon A."/>
            <person name="Yun M.H."/>
        </authorList>
    </citation>
    <scope>NUCLEOTIDE SEQUENCE</scope>
    <source>
        <strain evidence="14">20211129_DDA</strain>
        <tissue evidence="14">Liver</tissue>
    </source>
</reference>
<keyword evidence="15" id="KW-1185">Reference proteome</keyword>
<accession>A0AAV7SUK7</accession>
<organism evidence="14 15">
    <name type="scientific">Pleurodeles waltl</name>
    <name type="common">Iberian ribbed newt</name>
    <dbReference type="NCBI Taxonomy" id="8319"/>
    <lineage>
        <taxon>Eukaryota</taxon>
        <taxon>Metazoa</taxon>
        <taxon>Chordata</taxon>
        <taxon>Craniata</taxon>
        <taxon>Vertebrata</taxon>
        <taxon>Euteleostomi</taxon>
        <taxon>Amphibia</taxon>
        <taxon>Batrachia</taxon>
        <taxon>Caudata</taxon>
        <taxon>Salamandroidea</taxon>
        <taxon>Salamandridae</taxon>
        <taxon>Pleurodelinae</taxon>
        <taxon>Pleurodeles</taxon>
    </lineage>
</organism>
<keyword evidence="5 11" id="KW-0863">Zinc-finger</keyword>
<evidence type="ECO:0000256" key="9">
    <source>
        <dbReference type="ARBA" id="ARBA00023163"/>
    </source>
</evidence>
<evidence type="ECO:0000256" key="4">
    <source>
        <dbReference type="ARBA" id="ARBA00022737"/>
    </source>
</evidence>
<protein>
    <recommendedName>
        <fullName evidence="13">C2H2-type domain-containing protein</fullName>
    </recommendedName>
</protein>
<dbReference type="SUPFAM" id="SSF57667">
    <property type="entry name" value="beta-beta-alpha zinc fingers"/>
    <property type="match status" value="1"/>
</dbReference>
<evidence type="ECO:0000256" key="6">
    <source>
        <dbReference type="ARBA" id="ARBA00022833"/>
    </source>
</evidence>
<feature type="region of interest" description="Disordered" evidence="12">
    <location>
        <begin position="1"/>
        <end position="54"/>
    </location>
</feature>
<dbReference type="InterPro" id="IPR036236">
    <property type="entry name" value="Znf_C2H2_sf"/>
</dbReference>
<evidence type="ECO:0000256" key="2">
    <source>
        <dbReference type="ARBA" id="ARBA00006991"/>
    </source>
</evidence>
<feature type="domain" description="C2H2-type" evidence="13">
    <location>
        <begin position="25"/>
        <end position="52"/>
    </location>
</feature>
<dbReference type="FunFam" id="3.30.160.60:FF:000990">
    <property type="entry name" value="zinc finger protein 629 isoform X2"/>
    <property type="match status" value="1"/>
</dbReference>
<comment type="subcellular location">
    <subcellularLocation>
        <location evidence="1">Nucleus</location>
    </subcellularLocation>
</comment>
<dbReference type="EMBL" id="JANPWB010000008">
    <property type="protein sequence ID" value="KAJ1167808.1"/>
    <property type="molecule type" value="Genomic_DNA"/>
</dbReference>
<keyword evidence="9" id="KW-0804">Transcription</keyword>
<dbReference type="GO" id="GO:0000978">
    <property type="term" value="F:RNA polymerase II cis-regulatory region sequence-specific DNA binding"/>
    <property type="evidence" value="ECO:0007669"/>
    <property type="project" value="TreeGrafter"/>
</dbReference>
<dbReference type="PANTHER" id="PTHR23235">
    <property type="entry name" value="KRUEPPEL-LIKE TRANSCRIPTION FACTOR"/>
    <property type="match status" value="1"/>
</dbReference>
<proteinExistence type="inferred from homology"/>
<dbReference type="SMART" id="SM00355">
    <property type="entry name" value="ZnF_C2H2"/>
    <property type="match status" value="2"/>
</dbReference>
<dbReference type="GO" id="GO:0000981">
    <property type="term" value="F:DNA-binding transcription factor activity, RNA polymerase II-specific"/>
    <property type="evidence" value="ECO:0007669"/>
    <property type="project" value="TreeGrafter"/>
</dbReference>
<evidence type="ECO:0000256" key="11">
    <source>
        <dbReference type="PROSITE-ProRule" id="PRU00042"/>
    </source>
</evidence>
<keyword evidence="6" id="KW-0862">Zinc</keyword>
<dbReference type="PROSITE" id="PS00028">
    <property type="entry name" value="ZINC_FINGER_C2H2_1"/>
    <property type="match status" value="1"/>
</dbReference>
<dbReference type="Pfam" id="PF00096">
    <property type="entry name" value="zf-C2H2"/>
    <property type="match status" value="2"/>
</dbReference>
<evidence type="ECO:0000256" key="8">
    <source>
        <dbReference type="ARBA" id="ARBA00023125"/>
    </source>
</evidence>
<evidence type="ECO:0000256" key="3">
    <source>
        <dbReference type="ARBA" id="ARBA00022723"/>
    </source>
</evidence>
<feature type="compositionally biased region" description="Polar residues" evidence="12">
    <location>
        <begin position="32"/>
        <end position="47"/>
    </location>
</feature>
<feature type="domain" description="C2H2-type" evidence="13">
    <location>
        <begin position="1"/>
        <end position="24"/>
    </location>
</feature>
<sequence>ECVKSFSRLSHLQVHQRTHTGEKPYDCGECGSSFSDSSTLRNHQQTHTGEKPFK</sequence>
<feature type="non-terminal residue" evidence="14">
    <location>
        <position position="1"/>
    </location>
</feature>
<comment type="similarity">
    <text evidence="2">Belongs to the krueppel C2H2-type zinc-finger protein family.</text>
</comment>
<keyword evidence="8" id="KW-0238">DNA-binding</keyword>
<evidence type="ECO:0000256" key="7">
    <source>
        <dbReference type="ARBA" id="ARBA00023015"/>
    </source>
</evidence>
<feature type="non-terminal residue" evidence="14">
    <location>
        <position position="54"/>
    </location>
</feature>
<keyword evidence="10" id="KW-0539">Nucleus</keyword>
<keyword evidence="7" id="KW-0805">Transcription regulation</keyword>
<dbReference type="PROSITE" id="PS50157">
    <property type="entry name" value="ZINC_FINGER_C2H2_2"/>
    <property type="match status" value="2"/>
</dbReference>
<dbReference type="Proteomes" id="UP001066276">
    <property type="component" value="Chromosome 4_2"/>
</dbReference>
<evidence type="ECO:0000259" key="13">
    <source>
        <dbReference type="PROSITE" id="PS50157"/>
    </source>
</evidence>
<dbReference type="AlphaFoldDB" id="A0AAV7SUK7"/>
<dbReference type="GO" id="GO:0005634">
    <property type="term" value="C:nucleus"/>
    <property type="evidence" value="ECO:0007669"/>
    <property type="project" value="UniProtKB-SubCell"/>
</dbReference>
<keyword evidence="4" id="KW-0677">Repeat</keyword>
<evidence type="ECO:0000256" key="1">
    <source>
        <dbReference type="ARBA" id="ARBA00004123"/>
    </source>
</evidence>
<dbReference type="Gene3D" id="3.30.160.60">
    <property type="entry name" value="Classic Zinc Finger"/>
    <property type="match status" value="2"/>
</dbReference>